<dbReference type="Pfam" id="PF03810">
    <property type="entry name" value="IBN_N"/>
    <property type="match status" value="1"/>
</dbReference>
<dbReference type="GO" id="GO:0005635">
    <property type="term" value="C:nuclear envelope"/>
    <property type="evidence" value="ECO:0007669"/>
    <property type="project" value="TreeGrafter"/>
</dbReference>
<dbReference type="GO" id="GO:0006611">
    <property type="term" value="P:protein export from nucleus"/>
    <property type="evidence" value="ECO:0007669"/>
    <property type="project" value="TreeGrafter"/>
</dbReference>
<name>A0A9W8G318_9FUNG</name>
<dbReference type="InterPro" id="IPR005043">
    <property type="entry name" value="XPO2_C"/>
</dbReference>
<evidence type="ECO:0000256" key="5">
    <source>
        <dbReference type="ARBA" id="ARBA00022490"/>
    </source>
</evidence>
<dbReference type="Pfam" id="PF03378">
    <property type="entry name" value="CAS_CSE1"/>
    <property type="match status" value="1"/>
</dbReference>
<keyword evidence="5" id="KW-0963">Cytoplasm</keyword>
<evidence type="ECO:0000313" key="9">
    <source>
        <dbReference type="EMBL" id="KAJ2670217.1"/>
    </source>
</evidence>
<dbReference type="InterPro" id="IPR011989">
    <property type="entry name" value="ARM-like"/>
</dbReference>
<gene>
    <name evidence="9" type="primary">CSE1</name>
    <name evidence="9" type="ORF">GGI25_005902</name>
</gene>
<keyword evidence="6" id="KW-0653">Protein transport</keyword>
<dbReference type="FunFam" id="1.25.10.10:FF:000057">
    <property type="entry name" value="Exportin-2 isoform 1"/>
    <property type="match status" value="1"/>
</dbReference>
<evidence type="ECO:0000256" key="2">
    <source>
        <dbReference type="ARBA" id="ARBA00004496"/>
    </source>
</evidence>
<dbReference type="Gene3D" id="1.25.10.10">
    <property type="entry name" value="Leucine-rich Repeat Variant"/>
    <property type="match status" value="1"/>
</dbReference>
<dbReference type="GO" id="GO:0005049">
    <property type="term" value="F:nuclear export signal receptor activity"/>
    <property type="evidence" value="ECO:0007669"/>
    <property type="project" value="TreeGrafter"/>
</dbReference>
<dbReference type="PANTHER" id="PTHR10997">
    <property type="entry name" value="IMPORTIN-7, 8, 11"/>
    <property type="match status" value="1"/>
</dbReference>
<dbReference type="GO" id="GO:0005829">
    <property type="term" value="C:cytosol"/>
    <property type="evidence" value="ECO:0007669"/>
    <property type="project" value="TreeGrafter"/>
</dbReference>
<evidence type="ECO:0000259" key="8">
    <source>
        <dbReference type="PROSITE" id="PS50166"/>
    </source>
</evidence>
<evidence type="ECO:0000256" key="3">
    <source>
        <dbReference type="ARBA" id="ARBA00008669"/>
    </source>
</evidence>
<dbReference type="EMBL" id="JANBTW010000129">
    <property type="protein sequence ID" value="KAJ2670217.1"/>
    <property type="molecule type" value="Genomic_DNA"/>
</dbReference>
<dbReference type="SUPFAM" id="SSF48371">
    <property type="entry name" value="ARM repeat"/>
    <property type="match status" value="1"/>
</dbReference>
<keyword evidence="4" id="KW-0813">Transport</keyword>
<evidence type="ECO:0000256" key="6">
    <source>
        <dbReference type="ARBA" id="ARBA00022927"/>
    </source>
</evidence>
<comment type="similarity">
    <text evidence="3">Belongs to the XPO2/CSE1 family.</text>
</comment>
<dbReference type="GO" id="GO:0006606">
    <property type="term" value="P:protein import into nucleus"/>
    <property type="evidence" value="ECO:0007669"/>
    <property type="project" value="TreeGrafter"/>
</dbReference>
<reference evidence="9" key="1">
    <citation type="submission" date="2022-07" db="EMBL/GenBank/DDBJ databases">
        <title>Phylogenomic reconstructions and comparative analyses of Kickxellomycotina fungi.</title>
        <authorList>
            <person name="Reynolds N.K."/>
            <person name="Stajich J.E."/>
            <person name="Barry K."/>
            <person name="Grigoriev I.V."/>
            <person name="Crous P."/>
            <person name="Smith M.E."/>
        </authorList>
    </citation>
    <scope>NUCLEOTIDE SEQUENCE</scope>
    <source>
        <strain evidence="9">NRRL 3115</strain>
    </source>
</reference>
<accession>A0A9W8G318</accession>
<dbReference type="PROSITE" id="PS50166">
    <property type="entry name" value="IMPORTIN_B_NT"/>
    <property type="match status" value="1"/>
</dbReference>
<dbReference type="SMART" id="SM00913">
    <property type="entry name" value="IBN_N"/>
    <property type="match status" value="1"/>
</dbReference>
<dbReference type="AlphaFoldDB" id="A0A9W8G318"/>
<keyword evidence="9" id="KW-0675">Receptor</keyword>
<dbReference type="PANTHER" id="PTHR10997:SF8">
    <property type="entry name" value="EXPORTIN-2"/>
    <property type="match status" value="1"/>
</dbReference>
<sequence>MSVDSNSVSQASLAQSLQQTLSPHAHERKQAESYLGSIELAPRFVVPLLQLVSNEATDGNIRFAAALYFKNYIKRRWPQNENTEDTLSTDDRNAVKNEIVSLMLTVPKKLQLQIGEAVSTIAENDFPEQWPDLISTLVSKLSPTDYHVNNGILQTAHTVFKGWRSEFRSDRLYSKINYVLGQFTEPYMQVFVTTDKLIDEHAGNKQALQILLHSLVLLCQIYYDLNCQDLPPFFEDHMAEFMQTFHKYLVYSNPNAVSDDDDVAGDLEEVKASICEIIELYAQRYEEDFKQLPQFVETVWNMLTTVGQEHKYDSLVSKGMAFLRTVVRKPQQRSLFSSSESLKLICERIVIPNSVLPENDEELFEDDPIQFVRRDVEGSEADSRREAASDLVRGLLDQFSTETTQAMSIYIQKGLEQYAANPSANWRDKDVALFLVTSIAVVASVHSLGATKVNELVNVPDFFSSQIMQHLQDIGSDSHALILKVDAIRFINTFRSQLPREMLLQALPLLGKHLGHPNPVVSTYAAIAIERMLVLKVGNALMFGPADVQPLAESMLRHIFAALDHASSPQKLAENDYLIKTVMRIILVSRTNILPLAPAALGKLAQILGEVSKNPSNPKFSHFLFESIGSLARFSCIADEAAIGQFEATLFPIFQGILQEDVSEFMPYVFQILAQFLSVHKMSDSLPEAYVSLLPPLLQPVLWSSQGNIPALVRLLQSYLQIGGTQLARDGQLQSILGVFQKLIASRANDHQGFSLLLAITQFTPKESLKQYLKPILTLCLNRLQSSRTTKFTRNFAHYIASVFCIEPQSGAGVNIFMDAIDNIQIGLFASVLQNVLLEAIPTVVGRIERKTTVVGFALLVASSRFQNDAAYTSLTAPLLEQLATILMDTTVKETKTLADRNIVDGSAAAASAVAADEDLDTLEIEDTGYQASFARLATLGDIKIDPCPQIGDAVYGLGQALRPAQSNIVAAVQSLPSPAQQFISAAIAQASQ</sequence>
<evidence type="ECO:0000256" key="4">
    <source>
        <dbReference type="ARBA" id="ARBA00022448"/>
    </source>
</evidence>
<dbReference type="InterPro" id="IPR001494">
    <property type="entry name" value="Importin-beta_N"/>
</dbReference>
<dbReference type="GO" id="GO:0031267">
    <property type="term" value="F:small GTPase binding"/>
    <property type="evidence" value="ECO:0007669"/>
    <property type="project" value="InterPro"/>
</dbReference>
<protein>
    <submittedName>
        <fullName evidence="9">Importin-alpha export receptor</fullName>
    </submittedName>
</protein>
<feature type="domain" description="Importin N-terminal" evidence="8">
    <location>
        <begin position="31"/>
        <end position="105"/>
    </location>
</feature>
<organism evidence="9 10">
    <name type="scientific">Coemansia spiralis</name>
    <dbReference type="NCBI Taxonomy" id="417178"/>
    <lineage>
        <taxon>Eukaryota</taxon>
        <taxon>Fungi</taxon>
        <taxon>Fungi incertae sedis</taxon>
        <taxon>Zoopagomycota</taxon>
        <taxon>Kickxellomycotina</taxon>
        <taxon>Kickxellomycetes</taxon>
        <taxon>Kickxellales</taxon>
        <taxon>Kickxellaceae</taxon>
        <taxon>Coemansia</taxon>
    </lineage>
</organism>
<dbReference type="InterPro" id="IPR013713">
    <property type="entry name" value="XPO2_central"/>
</dbReference>
<evidence type="ECO:0000256" key="1">
    <source>
        <dbReference type="ARBA" id="ARBA00004123"/>
    </source>
</evidence>
<dbReference type="InterPro" id="IPR016024">
    <property type="entry name" value="ARM-type_fold"/>
</dbReference>
<keyword evidence="7" id="KW-0539">Nucleus</keyword>
<evidence type="ECO:0000313" key="10">
    <source>
        <dbReference type="Proteomes" id="UP001151518"/>
    </source>
</evidence>
<evidence type="ECO:0000256" key="7">
    <source>
        <dbReference type="ARBA" id="ARBA00023242"/>
    </source>
</evidence>
<comment type="subcellular location">
    <subcellularLocation>
        <location evidence="2">Cytoplasm</location>
    </subcellularLocation>
    <subcellularLocation>
        <location evidence="1">Nucleus</location>
    </subcellularLocation>
</comment>
<dbReference type="Proteomes" id="UP001151518">
    <property type="component" value="Unassembled WGS sequence"/>
</dbReference>
<dbReference type="OrthoDB" id="3268246at2759"/>
<comment type="caution">
    <text evidence="9">The sequence shown here is derived from an EMBL/GenBank/DDBJ whole genome shotgun (WGS) entry which is preliminary data.</text>
</comment>
<proteinExistence type="inferred from homology"/>
<dbReference type="Pfam" id="PF08506">
    <property type="entry name" value="Cse1"/>
    <property type="match status" value="1"/>
</dbReference>